<protein>
    <submittedName>
        <fullName evidence="2">Uncharacterized protein</fullName>
    </submittedName>
</protein>
<name>A0ABD0LVX3_9CAEN</name>
<sequence length="142" mass="15884">MTTIDDTTAAITSVEVGLGAVCNLLLILVDLVLRWKQWRQVKWYVVLLTVGNMLEVAFNRAFVLGWNNRETWTSTRNACRFLVFVSTLGPVLANMALAALALHVLLTSITGNQGNRRRHALVLGLFVLLSLPQPLSEVNRRR</sequence>
<evidence type="ECO:0000256" key="1">
    <source>
        <dbReference type="SAM" id="Phobius"/>
    </source>
</evidence>
<dbReference type="AlphaFoldDB" id="A0ABD0LVX3"/>
<keyword evidence="3" id="KW-1185">Reference proteome</keyword>
<gene>
    <name evidence="2" type="ORF">BaRGS_00005211</name>
</gene>
<evidence type="ECO:0000313" key="2">
    <source>
        <dbReference type="EMBL" id="KAK7503672.1"/>
    </source>
</evidence>
<dbReference type="EMBL" id="JACVVK020000019">
    <property type="protein sequence ID" value="KAK7503672.1"/>
    <property type="molecule type" value="Genomic_DNA"/>
</dbReference>
<feature type="transmembrane region" description="Helical" evidence="1">
    <location>
        <begin position="45"/>
        <end position="66"/>
    </location>
</feature>
<accession>A0ABD0LVX3</accession>
<dbReference type="Proteomes" id="UP001519460">
    <property type="component" value="Unassembled WGS sequence"/>
</dbReference>
<organism evidence="2 3">
    <name type="scientific">Batillaria attramentaria</name>
    <dbReference type="NCBI Taxonomy" id="370345"/>
    <lineage>
        <taxon>Eukaryota</taxon>
        <taxon>Metazoa</taxon>
        <taxon>Spiralia</taxon>
        <taxon>Lophotrochozoa</taxon>
        <taxon>Mollusca</taxon>
        <taxon>Gastropoda</taxon>
        <taxon>Caenogastropoda</taxon>
        <taxon>Sorbeoconcha</taxon>
        <taxon>Cerithioidea</taxon>
        <taxon>Batillariidae</taxon>
        <taxon>Batillaria</taxon>
    </lineage>
</organism>
<feature type="transmembrane region" description="Helical" evidence="1">
    <location>
        <begin position="118"/>
        <end position="135"/>
    </location>
</feature>
<comment type="caution">
    <text evidence="2">The sequence shown here is derived from an EMBL/GenBank/DDBJ whole genome shotgun (WGS) entry which is preliminary data.</text>
</comment>
<feature type="transmembrane region" description="Helical" evidence="1">
    <location>
        <begin position="16"/>
        <end position="33"/>
    </location>
</feature>
<keyword evidence="1" id="KW-0472">Membrane</keyword>
<reference evidence="2 3" key="1">
    <citation type="journal article" date="2023" name="Sci. Data">
        <title>Genome assembly of the Korean intertidal mud-creeper Batillaria attramentaria.</title>
        <authorList>
            <person name="Patra A.K."/>
            <person name="Ho P.T."/>
            <person name="Jun S."/>
            <person name="Lee S.J."/>
            <person name="Kim Y."/>
            <person name="Won Y.J."/>
        </authorList>
    </citation>
    <scope>NUCLEOTIDE SEQUENCE [LARGE SCALE GENOMIC DNA]</scope>
    <source>
        <strain evidence="2">Wonlab-2016</strain>
    </source>
</reference>
<keyword evidence="1" id="KW-0812">Transmembrane</keyword>
<proteinExistence type="predicted"/>
<keyword evidence="1" id="KW-1133">Transmembrane helix</keyword>
<evidence type="ECO:0000313" key="3">
    <source>
        <dbReference type="Proteomes" id="UP001519460"/>
    </source>
</evidence>
<feature type="transmembrane region" description="Helical" evidence="1">
    <location>
        <begin position="81"/>
        <end position="106"/>
    </location>
</feature>